<reference evidence="1 2" key="1">
    <citation type="journal article" date="2023" name="Plants (Basel)">
        <title>Bridging the Gap: Combining Genomics and Transcriptomics Approaches to Understand Stylosanthes scabra, an Orphan Legume from the Brazilian Caatinga.</title>
        <authorList>
            <person name="Ferreira-Neto J.R.C."/>
            <person name="da Silva M.D."/>
            <person name="Binneck E."/>
            <person name="de Melo N.F."/>
            <person name="da Silva R.H."/>
            <person name="de Melo A.L.T.M."/>
            <person name="Pandolfi V."/>
            <person name="Bustamante F.O."/>
            <person name="Brasileiro-Vidal A.C."/>
            <person name="Benko-Iseppon A.M."/>
        </authorList>
    </citation>
    <scope>NUCLEOTIDE SEQUENCE [LARGE SCALE GENOMIC DNA]</scope>
    <source>
        <tissue evidence="1">Leaves</tissue>
    </source>
</reference>
<protein>
    <submittedName>
        <fullName evidence="1">Uncharacterized protein</fullName>
    </submittedName>
</protein>
<dbReference type="Proteomes" id="UP001341840">
    <property type="component" value="Unassembled WGS sequence"/>
</dbReference>
<evidence type="ECO:0000313" key="2">
    <source>
        <dbReference type="Proteomes" id="UP001341840"/>
    </source>
</evidence>
<dbReference type="EMBL" id="JASCZI010031744">
    <property type="protein sequence ID" value="MED6127357.1"/>
    <property type="molecule type" value="Genomic_DNA"/>
</dbReference>
<evidence type="ECO:0000313" key="1">
    <source>
        <dbReference type="EMBL" id="MED6127357.1"/>
    </source>
</evidence>
<gene>
    <name evidence="1" type="ORF">PIB30_087380</name>
</gene>
<comment type="caution">
    <text evidence="1">The sequence shown here is derived from an EMBL/GenBank/DDBJ whole genome shotgun (WGS) entry which is preliminary data.</text>
</comment>
<organism evidence="1 2">
    <name type="scientific">Stylosanthes scabra</name>
    <dbReference type="NCBI Taxonomy" id="79078"/>
    <lineage>
        <taxon>Eukaryota</taxon>
        <taxon>Viridiplantae</taxon>
        <taxon>Streptophyta</taxon>
        <taxon>Embryophyta</taxon>
        <taxon>Tracheophyta</taxon>
        <taxon>Spermatophyta</taxon>
        <taxon>Magnoliopsida</taxon>
        <taxon>eudicotyledons</taxon>
        <taxon>Gunneridae</taxon>
        <taxon>Pentapetalae</taxon>
        <taxon>rosids</taxon>
        <taxon>fabids</taxon>
        <taxon>Fabales</taxon>
        <taxon>Fabaceae</taxon>
        <taxon>Papilionoideae</taxon>
        <taxon>50 kb inversion clade</taxon>
        <taxon>dalbergioids sensu lato</taxon>
        <taxon>Dalbergieae</taxon>
        <taxon>Pterocarpus clade</taxon>
        <taxon>Stylosanthes</taxon>
    </lineage>
</organism>
<proteinExistence type="predicted"/>
<name>A0ABU6RTB5_9FABA</name>
<sequence>MSRATHIIFRETSRVDLIGHAERLTHHHVGQVAASMVELLDEAAAVADANECAPRPPLVPAVPAPDEEAPVPIALATTTGQVLLVCPTRRQNPQRF</sequence>
<accession>A0ABU6RTB5</accession>
<keyword evidence="2" id="KW-1185">Reference proteome</keyword>